<dbReference type="GO" id="GO:0006310">
    <property type="term" value="P:DNA recombination"/>
    <property type="evidence" value="ECO:0007669"/>
    <property type="project" value="UniProtKB-KW"/>
</dbReference>
<accession>A0A0C3RP45</accession>
<evidence type="ECO:0000313" key="2">
    <source>
        <dbReference type="EMBL" id="KIP01156.1"/>
    </source>
</evidence>
<sequence length="145" mass="16647">LCPIRAYAAWADAMRKLGMPLSGYVFRPRVGFDSISSDGKQAMTSSAFLECFRNNLCDISVHPRYYGTHSFRRGGCQWLAVVCRWSFRRICDWGGWAESFDNPGTLFKYLLSWVDNPLERREDFFNPDRPPIDPCTHCGRTCTCA</sequence>
<dbReference type="InterPro" id="IPR013762">
    <property type="entry name" value="Integrase-like_cat_sf"/>
</dbReference>
<dbReference type="GO" id="GO:0015074">
    <property type="term" value="P:DNA integration"/>
    <property type="evidence" value="ECO:0007669"/>
    <property type="project" value="InterPro"/>
</dbReference>
<protein>
    <recommendedName>
        <fullName evidence="4">Tyr recombinase domain-containing protein</fullName>
    </recommendedName>
</protein>
<evidence type="ECO:0000256" key="1">
    <source>
        <dbReference type="ARBA" id="ARBA00023172"/>
    </source>
</evidence>
<proteinExistence type="predicted"/>
<evidence type="ECO:0008006" key="4">
    <source>
        <dbReference type="Google" id="ProtNLM"/>
    </source>
</evidence>
<keyword evidence="3" id="KW-1185">Reference proteome</keyword>
<dbReference type="Gene3D" id="1.10.443.10">
    <property type="entry name" value="Intergrase catalytic core"/>
    <property type="match status" value="1"/>
</dbReference>
<gene>
    <name evidence="2" type="ORF">PHLGIDRAFT_80934</name>
</gene>
<dbReference type="HOGENOM" id="CLU_1578635_0_0_1"/>
<name>A0A0C3RP45_PHLG1</name>
<dbReference type="AlphaFoldDB" id="A0A0C3RP45"/>
<dbReference type="GO" id="GO:0003677">
    <property type="term" value="F:DNA binding"/>
    <property type="evidence" value="ECO:0007669"/>
    <property type="project" value="InterPro"/>
</dbReference>
<keyword evidence="1" id="KW-0233">DNA recombination</keyword>
<dbReference type="EMBL" id="KN840892">
    <property type="protein sequence ID" value="KIP01156.1"/>
    <property type="molecule type" value="Genomic_DNA"/>
</dbReference>
<organism evidence="2 3">
    <name type="scientific">Phlebiopsis gigantea (strain 11061_1 CR5-6)</name>
    <name type="common">White-rot fungus</name>
    <name type="synonym">Peniophora gigantea</name>
    <dbReference type="NCBI Taxonomy" id="745531"/>
    <lineage>
        <taxon>Eukaryota</taxon>
        <taxon>Fungi</taxon>
        <taxon>Dikarya</taxon>
        <taxon>Basidiomycota</taxon>
        <taxon>Agaricomycotina</taxon>
        <taxon>Agaricomycetes</taxon>
        <taxon>Polyporales</taxon>
        <taxon>Phanerochaetaceae</taxon>
        <taxon>Phlebiopsis</taxon>
    </lineage>
</organism>
<dbReference type="InterPro" id="IPR011010">
    <property type="entry name" value="DNA_brk_join_enz"/>
</dbReference>
<evidence type="ECO:0000313" key="3">
    <source>
        <dbReference type="Proteomes" id="UP000053257"/>
    </source>
</evidence>
<dbReference type="Proteomes" id="UP000053257">
    <property type="component" value="Unassembled WGS sequence"/>
</dbReference>
<dbReference type="OrthoDB" id="2795280at2759"/>
<dbReference type="SUPFAM" id="SSF56349">
    <property type="entry name" value="DNA breaking-rejoining enzymes"/>
    <property type="match status" value="1"/>
</dbReference>
<reference evidence="2 3" key="1">
    <citation type="journal article" date="2014" name="PLoS Genet.">
        <title>Analysis of the Phlebiopsis gigantea genome, transcriptome and secretome provides insight into its pioneer colonization strategies of wood.</title>
        <authorList>
            <person name="Hori C."/>
            <person name="Ishida T."/>
            <person name="Igarashi K."/>
            <person name="Samejima M."/>
            <person name="Suzuki H."/>
            <person name="Master E."/>
            <person name="Ferreira P."/>
            <person name="Ruiz-Duenas F.J."/>
            <person name="Held B."/>
            <person name="Canessa P."/>
            <person name="Larrondo L.F."/>
            <person name="Schmoll M."/>
            <person name="Druzhinina I.S."/>
            <person name="Kubicek C.P."/>
            <person name="Gaskell J.A."/>
            <person name="Kersten P."/>
            <person name="St John F."/>
            <person name="Glasner J."/>
            <person name="Sabat G."/>
            <person name="Splinter BonDurant S."/>
            <person name="Syed K."/>
            <person name="Yadav J."/>
            <person name="Mgbeahuruike A.C."/>
            <person name="Kovalchuk A."/>
            <person name="Asiegbu F.O."/>
            <person name="Lackner G."/>
            <person name="Hoffmeister D."/>
            <person name="Rencoret J."/>
            <person name="Gutierrez A."/>
            <person name="Sun H."/>
            <person name="Lindquist E."/>
            <person name="Barry K."/>
            <person name="Riley R."/>
            <person name="Grigoriev I.V."/>
            <person name="Henrissat B."/>
            <person name="Kues U."/>
            <person name="Berka R.M."/>
            <person name="Martinez A.T."/>
            <person name="Covert S.F."/>
            <person name="Blanchette R.A."/>
            <person name="Cullen D."/>
        </authorList>
    </citation>
    <scope>NUCLEOTIDE SEQUENCE [LARGE SCALE GENOMIC DNA]</scope>
    <source>
        <strain evidence="2 3">11061_1 CR5-6</strain>
    </source>
</reference>
<feature type="non-terminal residue" evidence="2">
    <location>
        <position position="1"/>
    </location>
</feature>